<accession>A0A364L4W0</accession>
<evidence type="ECO:0000313" key="3">
    <source>
        <dbReference type="Proteomes" id="UP000249363"/>
    </source>
</evidence>
<dbReference type="OrthoDB" id="5985073at2759"/>
<keyword evidence="1" id="KW-0732">Signal</keyword>
<gene>
    <name evidence="2" type="ORF">BHQ10_006861</name>
</gene>
<dbReference type="RefSeq" id="XP_040735365.1">
    <property type="nucleotide sequence ID" value="XM_040879494.1"/>
</dbReference>
<name>A0A364L4W0_TALAM</name>
<organism evidence="2 3">
    <name type="scientific">Talaromyces amestolkiae</name>
    <dbReference type="NCBI Taxonomy" id="1196081"/>
    <lineage>
        <taxon>Eukaryota</taxon>
        <taxon>Fungi</taxon>
        <taxon>Dikarya</taxon>
        <taxon>Ascomycota</taxon>
        <taxon>Pezizomycotina</taxon>
        <taxon>Eurotiomycetes</taxon>
        <taxon>Eurotiomycetidae</taxon>
        <taxon>Eurotiales</taxon>
        <taxon>Trichocomaceae</taxon>
        <taxon>Talaromyces</taxon>
        <taxon>Talaromyces sect. Talaromyces</taxon>
    </lineage>
</organism>
<evidence type="ECO:0000256" key="1">
    <source>
        <dbReference type="SAM" id="SignalP"/>
    </source>
</evidence>
<dbReference type="EMBL" id="MIKG01000013">
    <property type="protein sequence ID" value="RAO70849.1"/>
    <property type="molecule type" value="Genomic_DNA"/>
</dbReference>
<sequence>MVSSALNILALTCAIRGASAAFSLNTGGPNWDYTTKDLASTTSQACKDAYSASIDCNNVLVGMAASLNPNFDVGASDLQNLCTTTCSDSLAHGNKNLFQAPVEAAGEYLQYKYGEACAMNGSQDWARETFPCNDTCAIQFYQNAHDQPGSAYLFSYMDLCNQTSYWEETFAGGWDTLGQYQRDGLGENFTRYCFNNDSICAGGDLYGFVDRIGDRLQC</sequence>
<proteinExistence type="predicted"/>
<protein>
    <recommendedName>
        <fullName evidence="4">WSC domain-containing protein</fullName>
    </recommendedName>
</protein>
<dbReference type="STRING" id="1196081.A0A364L4W0"/>
<dbReference type="AlphaFoldDB" id="A0A364L4W0"/>
<reference evidence="2 3" key="1">
    <citation type="journal article" date="2017" name="Biotechnol. Biofuels">
        <title>Differential beta-glucosidase expression as a function of carbon source availability in Talaromyces amestolkiae: a genomic and proteomic approach.</title>
        <authorList>
            <person name="de Eugenio L.I."/>
            <person name="Mendez-Liter J.A."/>
            <person name="Nieto-Dominguez M."/>
            <person name="Alonso L."/>
            <person name="Gil-Munoz J."/>
            <person name="Barriuso J."/>
            <person name="Prieto A."/>
            <person name="Martinez M.J."/>
        </authorList>
    </citation>
    <scope>NUCLEOTIDE SEQUENCE [LARGE SCALE GENOMIC DNA]</scope>
    <source>
        <strain evidence="2 3">CIB</strain>
    </source>
</reference>
<feature type="chain" id="PRO_5017050326" description="WSC domain-containing protein" evidence="1">
    <location>
        <begin position="21"/>
        <end position="218"/>
    </location>
</feature>
<feature type="signal peptide" evidence="1">
    <location>
        <begin position="1"/>
        <end position="20"/>
    </location>
</feature>
<keyword evidence="3" id="KW-1185">Reference proteome</keyword>
<comment type="caution">
    <text evidence="2">The sequence shown here is derived from an EMBL/GenBank/DDBJ whole genome shotgun (WGS) entry which is preliminary data.</text>
</comment>
<dbReference type="GeneID" id="63796077"/>
<dbReference type="Proteomes" id="UP000249363">
    <property type="component" value="Unassembled WGS sequence"/>
</dbReference>
<evidence type="ECO:0008006" key="4">
    <source>
        <dbReference type="Google" id="ProtNLM"/>
    </source>
</evidence>
<evidence type="ECO:0000313" key="2">
    <source>
        <dbReference type="EMBL" id="RAO70849.1"/>
    </source>
</evidence>